<dbReference type="RefSeq" id="WP_133519030.1">
    <property type="nucleotide sequence ID" value="NZ_SNVW01000003.1"/>
</dbReference>
<comment type="caution">
    <text evidence="2">The sequence shown here is derived from an EMBL/GenBank/DDBJ whole genome shotgun (WGS) entry which is preliminary data.</text>
</comment>
<accession>A0A4R6DL71</accession>
<evidence type="ECO:0000313" key="2">
    <source>
        <dbReference type="EMBL" id="TDN45174.1"/>
    </source>
</evidence>
<dbReference type="OrthoDB" id="5019221at2"/>
<reference evidence="2 3" key="1">
    <citation type="submission" date="2019-03" db="EMBL/GenBank/DDBJ databases">
        <title>Genomic analyses of the natural microbiome of Caenorhabditis elegans.</title>
        <authorList>
            <person name="Samuel B."/>
        </authorList>
    </citation>
    <scope>NUCLEOTIDE SEQUENCE [LARGE SCALE GENOMIC DNA]</scope>
    <source>
        <strain evidence="2 3">JUb65</strain>
    </source>
</reference>
<sequence length="198" mass="20757">MHHTFVTSHALDTTAMLIIVVAATSACTMPATEDSSVTQTSRAGPPTDAATTAPSASTAPSAEPRPTPGHTARPRAPGADVLEGTWRTELSRQDLGFAPSGRATPPPNQSGLSEAPEWRVLVFHRSRLTVLGGRGVDPTSIEEMTFSAAGAVLTITSEGRVFRVRWAVSLDGLTLTPTPDGPLPPAVLVLHPFARVHD</sequence>
<dbReference type="AlphaFoldDB" id="A0A4R6DL71"/>
<feature type="compositionally biased region" description="Low complexity" evidence="1">
    <location>
        <begin position="43"/>
        <end position="64"/>
    </location>
</feature>
<name>A0A4R6DL71_9MICO</name>
<dbReference type="Proteomes" id="UP000295764">
    <property type="component" value="Unassembled WGS sequence"/>
</dbReference>
<organism evidence="2 3">
    <name type="scientific">Curtobacterium flaccumfaciens</name>
    <dbReference type="NCBI Taxonomy" id="2035"/>
    <lineage>
        <taxon>Bacteria</taxon>
        <taxon>Bacillati</taxon>
        <taxon>Actinomycetota</taxon>
        <taxon>Actinomycetes</taxon>
        <taxon>Micrococcales</taxon>
        <taxon>Microbacteriaceae</taxon>
        <taxon>Curtobacterium</taxon>
    </lineage>
</organism>
<evidence type="ECO:0000313" key="3">
    <source>
        <dbReference type="Proteomes" id="UP000295764"/>
    </source>
</evidence>
<dbReference type="EMBL" id="SNVW01000003">
    <property type="protein sequence ID" value="TDN45174.1"/>
    <property type="molecule type" value="Genomic_DNA"/>
</dbReference>
<feature type="compositionally biased region" description="Polar residues" evidence="1">
    <location>
        <begin position="33"/>
        <end position="42"/>
    </location>
</feature>
<feature type="region of interest" description="Disordered" evidence="1">
    <location>
        <begin position="33"/>
        <end position="80"/>
    </location>
</feature>
<proteinExistence type="predicted"/>
<protein>
    <submittedName>
        <fullName evidence="2">Uncharacterized protein</fullName>
    </submittedName>
</protein>
<gene>
    <name evidence="2" type="ORF">EDF64_10398</name>
</gene>
<evidence type="ECO:0000256" key="1">
    <source>
        <dbReference type="SAM" id="MobiDB-lite"/>
    </source>
</evidence>